<evidence type="ECO:0000313" key="1">
    <source>
        <dbReference type="EMBL" id="GAA3895410.1"/>
    </source>
</evidence>
<name>A0ABP7L5L5_9SPHN</name>
<accession>A0ABP7L5L5</accession>
<reference evidence="2" key="1">
    <citation type="journal article" date="2019" name="Int. J. Syst. Evol. Microbiol.">
        <title>The Global Catalogue of Microorganisms (GCM) 10K type strain sequencing project: providing services to taxonomists for standard genome sequencing and annotation.</title>
        <authorList>
            <consortium name="The Broad Institute Genomics Platform"/>
            <consortium name="The Broad Institute Genome Sequencing Center for Infectious Disease"/>
            <person name="Wu L."/>
            <person name="Ma J."/>
        </authorList>
    </citation>
    <scope>NUCLEOTIDE SEQUENCE [LARGE SCALE GENOMIC DNA]</scope>
    <source>
        <strain evidence="2">JCM 17543</strain>
    </source>
</reference>
<dbReference type="Proteomes" id="UP001500827">
    <property type="component" value="Unassembled WGS sequence"/>
</dbReference>
<dbReference type="Gene3D" id="1.10.10.10">
    <property type="entry name" value="Winged helix-like DNA-binding domain superfamily/Winged helix DNA-binding domain"/>
    <property type="match status" value="1"/>
</dbReference>
<dbReference type="RefSeq" id="WP_344698871.1">
    <property type="nucleotide sequence ID" value="NZ_BAABBM010000001.1"/>
</dbReference>
<evidence type="ECO:0000313" key="2">
    <source>
        <dbReference type="Proteomes" id="UP001500827"/>
    </source>
</evidence>
<dbReference type="EMBL" id="BAABBM010000001">
    <property type="protein sequence ID" value="GAA3895410.1"/>
    <property type="molecule type" value="Genomic_DNA"/>
</dbReference>
<dbReference type="SUPFAM" id="SSF88659">
    <property type="entry name" value="Sigma3 and sigma4 domains of RNA polymerase sigma factors"/>
    <property type="match status" value="1"/>
</dbReference>
<organism evidence="1 2">
    <name type="scientific">Sphingomonas limnosediminicola</name>
    <dbReference type="NCBI Taxonomy" id="940133"/>
    <lineage>
        <taxon>Bacteria</taxon>
        <taxon>Pseudomonadati</taxon>
        <taxon>Pseudomonadota</taxon>
        <taxon>Alphaproteobacteria</taxon>
        <taxon>Sphingomonadales</taxon>
        <taxon>Sphingomonadaceae</taxon>
        <taxon>Sphingomonas</taxon>
    </lineage>
</organism>
<comment type="caution">
    <text evidence="1">The sequence shown here is derived from an EMBL/GenBank/DDBJ whole genome shotgun (WGS) entry which is preliminary data.</text>
</comment>
<proteinExistence type="predicted"/>
<sequence length="260" mass="29358">MLTRRRADGSLYTRRIATDAKLIQLASVSRTDTLARLSKHDRNHSDYLPSECLVYLLRAAVGDDDLRWFNAICSALMARCALNLRWAVNAGVLRDSEGVREDILSEFTLKISEALHEDPEQLDVFEVAFDLAFAALRTDRIRSEALRQRRQSTFNPQPTDADDDPDRWILALASDDGSDVVGLYGAEYEIFRKSVLAAINRLPAAEQEAISLRLQGWQISSEEADMNSIAKHCGVDERTVRNRIRSGVKRLIELTQAERP</sequence>
<evidence type="ECO:0008006" key="3">
    <source>
        <dbReference type="Google" id="ProtNLM"/>
    </source>
</evidence>
<keyword evidence="2" id="KW-1185">Reference proteome</keyword>
<gene>
    <name evidence="1" type="ORF">GCM10022276_13100</name>
</gene>
<dbReference type="InterPro" id="IPR013324">
    <property type="entry name" value="RNA_pol_sigma_r3/r4-like"/>
</dbReference>
<dbReference type="InterPro" id="IPR036388">
    <property type="entry name" value="WH-like_DNA-bd_sf"/>
</dbReference>
<protein>
    <recommendedName>
        <fullName evidence="3">Sigma-70 family RNA polymerase sigma factor</fullName>
    </recommendedName>
</protein>